<dbReference type="HOGENOM" id="CLU_116240_0_0_7"/>
<reference evidence="2 3" key="1">
    <citation type="journal article" date="2014" name="Nature">
        <title>An environmental bacterial taxon with a large and distinct metabolic repertoire.</title>
        <authorList>
            <person name="Wilson M.C."/>
            <person name="Mori T."/>
            <person name="Ruckert C."/>
            <person name="Uria A.R."/>
            <person name="Helf M.J."/>
            <person name="Takada K."/>
            <person name="Gernert C."/>
            <person name="Steffens U.A."/>
            <person name="Heycke N."/>
            <person name="Schmitt S."/>
            <person name="Rinke C."/>
            <person name="Helfrich E.J."/>
            <person name="Brachmann A.O."/>
            <person name="Gurgui C."/>
            <person name="Wakimoto T."/>
            <person name="Kracht M."/>
            <person name="Crusemann M."/>
            <person name="Hentschel U."/>
            <person name="Abe I."/>
            <person name="Matsunaga S."/>
            <person name="Kalinowski J."/>
            <person name="Takeyama H."/>
            <person name="Piel J."/>
        </authorList>
    </citation>
    <scope>NUCLEOTIDE SEQUENCE [LARGE SCALE GENOMIC DNA]</scope>
    <source>
        <strain evidence="3">TSY2</strain>
    </source>
</reference>
<organism evidence="2 3">
    <name type="scientific">Candidatus Entotheonella gemina</name>
    <dbReference type="NCBI Taxonomy" id="1429439"/>
    <lineage>
        <taxon>Bacteria</taxon>
        <taxon>Pseudomonadati</taxon>
        <taxon>Nitrospinota/Tectimicrobiota group</taxon>
        <taxon>Candidatus Tectimicrobiota</taxon>
        <taxon>Candidatus Entotheonellia</taxon>
        <taxon>Candidatus Entotheonellales</taxon>
        <taxon>Candidatus Entotheonellaceae</taxon>
        <taxon>Candidatus Entotheonella</taxon>
    </lineage>
</organism>
<dbReference type="EMBL" id="AZHX01001069">
    <property type="protein sequence ID" value="ETX04994.1"/>
    <property type="molecule type" value="Genomic_DNA"/>
</dbReference>
<accession>W4M3R0</accession>
<comment type="caution">
    <text evidence="2">The sequence shown here is derived from an EMBL/GenBank/DDBJ whole genome shotgun (WGS) entry which is preliminary data.</text>
</comment>
<evidence type="ECO:0000313" key="3">
    <source>
        <dbReference type="Proteomes" id="UP000019140"/>
    </source>
</evidence>
<dbReference type="AlphaFoldDB" id="W4M3R0"/>
<name>W4M3R0_9BACT</name>
<dbReference type="Proteomes" id="UP000019140">
    <property type="component" value="Unassembled WGS sequence"/>
</dbReference>
<sequence>MTAKPKLIGFGFAPAESGHHFLVTLPSAASEPVYISEHVHWDDSDARRELSFALGTEDAAIRVILPRPKWEAIADTARAEFNQRLKAQKLKTGKWKRGQTPVSRLFGKELVLLAWAIEEADPELMPAAMQNWLGLAPEERWWLFTMTNAATGHAIAGRNQGWRKAVRYALTENPVSSGTADTPAARQPCDAAA</sequence>
<evidence type="ECO:0000313" key="2">
    <source>
        <dbReference type="EMBL" id="ETX04994.1"/>
    </source>
</evidence>
<dbReference type="PATRIC" id="fig|1429439.4.peg.4346"/>
<protein>
    <recommendedName>
        <fullName evidence="4">DUF3780 domain-containing protein</fullName>
    </recommendedName>
</protein>
<keyword evidence="3" id="KW-1185">Reference proteome</keyword>
<feature type="region of interest" description="Disordered" evidence="1">
    <location>
        <begin position="174"/>
        <end position="193"/>
    </location>
</feature>
<dbReference type="InterPro" id="IPR024220">
    <property type="entry name" value="DUF3780"/>
</dbReference>
<proteinExistence type="predicted"/>
<gene>
    <name evidence="2" type="ORF">ETSY2_25610</name>
</gene>
<dbReference type="Pfam" id="PF12635">
    <property type="entry name" value="DUF3780"/>
    <property type="match status" value="1"/>
</dbReference>
<evidence type="ECO:0000256" key="1">
    <source>
        <dbReference type="SAM" id="MobiDB-lite"/>
    </source>
</evidence>
<evidence type="ECO:0008006" key="4">
    <source>
        <dbReference type="Google" id="ProtNLM"/>
    </source>
</evidence>